<evidence type="ECO:0000313" key="7">
    <source>
        <dbReference type="Proteomes" id="UP001362999"/>
    </source>
</evidence>
<organism evidence="6 7">
    <name type="scientific">Favolaschia claudopus</name>
    <dbReference type="NCBI Taxonomy" id="2862362"/>
    <lineage>
        <taxon>Eukaryota</taxon>
        <taxon>Fungi</taxon>
        <taxon>Dikarya</taxon>
        <taxon>Basidiomycota</taxon>
        <taxon>Agaricomycotina</taxon>
        <taxon>Agaricomycetes</taxon>
        <taxon>Agaricomycetidae</taxon>
        <taxon>Agaricales</taxon>
        <taxon>Marasmiineae</taxon>
        <taxon>Mycenaceae</taxon>
        <taxon>Favolaschia</taxon>
    </lineage>
</organism>
<dbReference type="Pfam" id="PF08991">
    <property type="entry name" value="CMC4"/>
    <property type="match status" value="1"/>
</dbReference>
<evidence type="ECO:0000256" key="3">
    <source>
        <dbReference type="ARBA" id="ARBA00019406"/>
    </source>
</evidence>
<evidence type="ECO:0000313" key="6">
    <source>
        <dbReference type="EMBL" id="KAK7057931.1"/>
    </source>
</evidence>
<dbReference type="AlphaFoldDB" id="A0AAW0E4G1"/>
<evidence type="ECO:0000256" key="2">
    <source>
        <dbReference type="ARBA" id="ARBA00009858"/>
    </source>
</evidence>
<dbReference type="InterPro" id="IPR009069">
    <property type="entry name" value="Cys_alpha_HP_mot_SF"/>
</dbReference>
<evidence type="ECO:0000256" key="4">
    <source>
        <dbReference type="ARBA" id="ARBA00023128"/>
    </source>
</evidence>
<dbReference type="PANTHER" id="PTHR15590">
    <property type="entry name" value="CX9C MOTIF-CONTAINING PROTEIN 4"/>
    <property type="match status" value="1"/>
</dbReference>
<feature type="non-terminal residue" evidence="6">
    <location>
        <position position="1"/>
    </location>
</feature>
<dbReference type="Gene3D" id="1.10.287.1130">
    <property type="entry name" value="CytochromE C oxidase copper chaperone"/>
    <property type="match status" value="1"/>
</dbReference>
<comment type="caution">
    <text evidence="6">The sequence shown here is derived from an EMBL/GenBank/DDBJ whole genome shotgun (WGS) entry which is preliminary data.</text>
</comment>
<keyword evidence="5" id="KW-1015">Disulfide bond</keyword>
<dbReference type="SUPFAM" id="SSF47072">
    <property type="entry name" value="Cysteine alpha-hairpin motif"/>
    <property type="match status" value="1"/>
</dbReference>
<dbReference type="EMBL" id="JAWWNJ010000004">
    <property type="protein sequence ID" value="KAK7057931.1"/>
    <property type="molecule type" value="Genomic_DNA"/>
</dbReference>
<evidence type="ECO:0000256" key="1">
    <source>
        <dbReference type="ARBA" id="ARBA00004569"/>
    </source>
</evidence>
<protein>
    <recommendedName>
        <fullName evidence="3">Cx9C motif-containing protein 4, mitochondrial</fullName>
    </recommendedName>
</protein>
<comment type="similarity">
    <text evidence="2">Belongs to the CMC4 family.</text>
</comment>
<dbReference type="Proteomes" id="UP001362999">
    <property type="component" value="Unassembled WGS sequence"/>
</dbReference>
<proteinExistence type="inferred from homology"/>
<name>A0AAW0E4G1_9AGAR</name>
<dbReference type="PANTHER" id="PTHR15590:SF0">
    <property type="entry name" value="CX9C MOTIF-CONTAINING PROTEIN 4"/>
    <property type="match status" value="1"/>
</dbReference>
<gene>
    <name evidence="6" type="ORF">R3P38DRAFT_2497388</name>
</gene>
<accession>A0AAW0E4G1</accession>
<keyword evidence="7" id="KW-1185">Reference proteome</keyword>
<sequence>ACDLQACLNKNTYKPEQCDERLRALYICCQKMYDEAGGSPDAKSTACPLPNVVNRWLKEHSKETKK</sequence>
<reference evidence="6 7" key="1">
    <citation type="journal article" date="2024" name="J Genomics">
        <title>Draft genome sequencing and assembly of Favolaschia claudopus CIRM-BRFM 2984 isolated from oak limbs.</title>
        <authorList>
            <person name="Navarro D."/>
            <person name="Drula E."/>
            <person name="Chaduli D."/>
            <person name="Cazenave R."/>
            <person name="Ahrendt S."/>
            <person name="Wang J."/>
            <person name="Lipzen A."/>
            <person name="Daum C."/>
            <person name="Barry K."/>
            <person name="Grigoriev I.V."/>
            <person name="Favel A."/>
            <person name="Rosso M.N."/>
            <person name="Martin F."/>
        </authorList>
    </citation>
    <scope>NUCLEOTIDE SEQUENCE [LARGE SCALE GENOMIC DNA]</scope>
    <source>
        <strain evidence="6 7">CIRM-BRFM 2984</strain>
    </source>
</reference>
<dbReference type="GO" id="GO:0005758">
    <property type="term" value="C:mitochondrial intermembrane space"/>
    <property type="evidence" value="ECO:0007669"/>
    <property type="project" value="UniProtKB-SubCell"/>
</dbReference>
<dbReference type="InterPro" id="IPR027179">
    <property type="entry name" value="CMC4"/>
</dbReference>
<evidence type="ECO:0000256" key="5">
    <source>
        <dbReference type="ARBA" id="ARBA00023157"/>
    </source>
</evidence>
<comment type="subcellular location">
    <subcellularLocation>
        <location evidence="1">Mitochondrion intermembrane space</location>
    </subcellularLocation>
</comment>
<keyword evidence="4" id="KW-0496">Mitochondrion</keyword>